<dbReference type="STRING" id="1141098.A0A1Y2DK73"/>
<dbReference type="InterPro" id="IPR029063">
    <property type="entry name" value="SAM-dependent_MTases_sf"/>
</dbReference>
<accession>A0A1Y2DK73</accession>
<dbReference type="InParanoid" id="A0A1Y2DK73"/>
<evidence type="ECO:0000313" key="3">
    <source>
        <dbReference type="Proteomes" id="UP000193689"/>
    </source>
</evidence>
<organism evidence="2 3">
    <name type="scientific">Pseudomassariella vexata</name>
    <dbReference type="NCBI Taxonomy" id="1141098"/>
    <lineage>
        <taxon>Eukaryota</taxon>
        <taxon>Fungi</taxon>
        <taxon>Dikarya</taxon>
        <taxon>Ascomycota</taxon>
        <taxon>Pezizomycotina</taxon>
        <taxon>Sordariomycetes</taxon>
        <taxon>Xylariomycetidae</taxon>
        <taxon>Amphisphaeriales</taxon>
        <taxon>Pseudomassariaceae</taxon>
        <taxon>Pseudomassariella</taxon>
    </lineage>
</organism>
<dbReference type="AlphaFoldDB" id="A0A1Y2DK73"/>
<protein>
    <submittedName>
        <fullName evidence="2">Uncharacterized protein</fullName>
    </submittedName>
</protein>
<feature type="region of interest" description="Disordered" evidence="1">
    <location>
        <begin position="233"/>
        <end position="270"/>
    </location>
</feature>
<dbReference type="OrthoDB" id="10251242at2759"/>
<keyword evidence="3" id="KW-1185">Reference proteome</keyword>
<evidence type="ECO:0000313" key="2">
    <source>
        <dbReference type="EMBL" id="ORY59579.1"/>
    </source>
</evidence>
<dbReference type="EMBL" id="MCFJ01000013">
    <property type="protein sequence ID" value="ORY59579.1"/>
    <property type="molecule type" value="Genomic_DNA"/>
</dbReference>
<feature type="region of interest" description="Disordered" evidence="1">
    <location>
        <begin position="313"/>
        <end position="336"/>
    </location>
</feature>
<dbReference type="Gene3D" id="3.40.50.150">
    <property type="entry name" value="Vaccinia Virus protein VP39"/>
    <property type="match status" value="1"/>
</dbReference>
<evidence type="ECO:0000256" key="1">
    <source>
        <dbReference type="SAM" id="MobiDB-lite"/>
    </source>
</evidence>
<gene>
    <name evidence="2" type="ORF">BCR38DRAFT_498334</name>
</gene>
<dbReference type="RefSeq" id="XP_040712153.1">
    <property type="nucleotide sequence ID" value="XM_040864783.1"/>
</dbReference>
<dbReference type="Proteomes" id="UP000193689">
    <property type="component" value="Unassembled WGS sequence"/>
</dbReference>
<sequence length="336" mass="37176">MVAAEAGEGKGGVIMEDHVLWWRLVADDSRGNPYRKGKVNGGNAVNGYGGVDGDYERKDETEKLREFNEIMHQNERLYIFMMPLWDGVGLAPQKAPQKTLGQPRSLKHTGDQVDDSWYKPALGQCIPGFSYPIQSVGNEECYIQRHPITGNFIQVVCIQECSSRVAWVSLYSSPARFGPYAFSLSRDDLSLDDSTGSSAYAGMPIRGLNPSNPAAMPAIQGISAAMESSLTSLRPSLAESRTSNQAHTGPTSGCPTTPHCQRRSDFPQHHRQYPPVTAAVHSSTSFVQASSRRRLYTCHRWNVLPHLMRPRWGLGTVPGRRGPQQRDPQLVAGKRR</sequence>
<proteinExistence type="predicted"/>
<feature type="compositionally biased region" description="Polar residues" evidence="1">
    <location>
        <begin position="233"/>
        <end position="259"/>
    </location>
</feature>
<reference evidence="2 3" key="1">
    <citation type="submission" date="2016-07" db="EMBL/GenBank/DDBJ databases">
        <title>Pervasive Adenine N6-methylation of Active Genes in Fungi.</title>
        <authorList>
            <consortium name="DOE Joint Genome Institute"/>
            <person name="Mondo S.J."/>
            <person name="Dannebaum R.O."/>
            <person name="Kuo R.C."/>
            <person name="Labutti K."/>
            <person name="Haridas S."/>
            <person name="Kuo A."/>
            <person name="Salamov A."/>
            <person name="Ahrendt S.R."/>
            <person name="Lipzen A."/>
            <person name="Sullivan W."/>
            <person name="Andreopoulos W.B."/>
            <person name="Clum A."/>
            <person name="Lindquist E."/>
            <person name="Daum C."/>
            <person name="Ramamoorthy G.K."/>
            <person name="Gryganskyi A."/>
            <person name="Culley D."/>
            <person name="Magnuson J.K."/>
            <person name="James T.Y."/>
            <person name="O'Malley M.A."/>
            <person name="Stajich J.E."/>
            <person name="Spatafora J.W."/>
            <person name="Visel A."/>
            <person name="Grigoriev I.V."/>
        </authorList>
    </citation>
    <scope>NUCLEOTIDE SEQUENCE [LARGE SCALE GENOMIC DNA]</scope>
    <source>
        <strain evidence="2 3">CBS 129021</strain>
    </source>
</reference>
<comment type="caution">
    <text evidence="2">The sequence shown here is derived from an EMBL/GenBank/DDBJ whole genome shotgun (WGS) entry which is preliminary data.</text>
</comment>
<dbReference type="GeneID" id="63780995"/>
<name>A0A1Y2DK73_9PEZI</name>